<keyword evidence="5" id="KW-0560">Oxidoreductase</keyword>
<dbReference type="GO" id="GO:0045329">
    <property type="term" value="P:carnitine biosynthetic process"/>
    <property type="evidence" value="ECO:0007669"/>
    <property type="project" value="TreeGrafter"/>
</dbReference>
<keyword evidence="4" id="KW-0223">Dioxygenase</keyword>
<dbReference type="InterPro" id="IPR038492">
    <property type="entry name" value="GBBH-like_N_sf"/>
</dbReference>
<name>A0A9P5XMW9_9AGAR</name>
<keyword evidence="6" id="KW-0408">Iron</keyword>
<comment type="similarity">
    <text evidence="2">Belongs to the gamma-BBH/TMLD family.</text>
</comment>
<evidence type="ECO:0000256" key="1">
    <source>
        <dbReference type="ARBA" id="ARBA00001954"/>
    </source>
</evidence>
<proteinExistence type="inferred from homology"/>
<dbReference type="InterPro" id="IPR003819">
    <property type="entry name" value="TauD/TfdA-like"/>
</dbReference>
<evidence type="ECO:0000313" key="9">
    <source>
        <dbReference type="EMBL" id="KAF9453327.1"/>
    </source>
</evidence>
<dbReference type="OrthoDB" id="406634at2759"/>
<dbReference type="SUPFAM" id="SSF51197">
    <property type="entry name" value="Clavaminate synthase-like"/>
    <property type="match status" value="1"/>
</dbReference>
<comment type="caution">
    <text evidence="9">The sequence shown here is derived from an EMBL/GenBank/DDBJ whole genome shotgun (WGS) entry which is preliminary data.</text>
</comment>
<evidence type="ECO:0000313" key="10">
    <source>
        <dbReference type="Proteomes" id="UP000807342"/>
    </source>
</evidence>
<feature type="domain" description="TauD/TfdA-like" evidence="7">
    <location>
        <begin position="161"/>
        <end position="385"/>
    </location>
</feature>
<feature type="domain" description="Gamma-butyrobetaine hydroxylase-like N-terminal" evidence="8">
    <location>
        <begin position="44"/>
        <end position="112"/>
    </location>
</feature>
<dbReference type="AlphaFoldDB" id="A0A9P5XMW9"/>
<dbReference type="Pfam" id="PF06155">
    <property type="entry name" value="GBBH-like_N"/>
    <property type="match status" value="1"/>
</dbReference>
<evidence type="ECO:0000256" key="4">
    <source>
        <dbReference type="ARBA" id="ARBA00022964"/>
    </source>
</evidence>
<reference evidence="9" key="1">
    <citation type="submission" date="2020-11" db="EMBL/GenBank/DDBJ databases">
        <authorList>
            <consortium name="DOE Joint Genome Institute"/>
            <person name="Ahrendt S."/>
            <person name="Riley R."/>
            <person name="Andreopoulos W."/>
            <person name="Labutti K."/>
            <person name="Pangilinan J."/>
            <person name="Ruiz-Duenas F.J."/>
            <person name="Barrasa J.M."/>
            <person name="Sanchez-Garcia M."/>
            <person name="Camarero S."/>
            <person name="Miyauchi S."/>
            <person name="Serrano A."/>
            <person name="Linde D."/>
            <person name="Babiker R."/>
            <person name="Drula E."/>
            <person name="Ayuso-Fernandez I."/>
            <person name="Pacheco R."/>
            <person name="Padilla G."/>
            <person name="Ferreira P."/>
            <person name="Barriuso J."/>
            <person name="Kellner H."/>
            <person name="Castanera R."/>
            <person name="Alfaro M."/>
            <person name="Ramirez L."/>
            <person name="Pisabarro A.G."/>
            <person name="Kuo A."/>
            <person name="Tritt A."/>
            <person name="Lipzen A."/>
            <person name="He G."/>
            <person name="Yan M."/>
            <person name="Ng V."/>
            <person name="Cullen D."/>
            <person name="Martin F."/>
            <person name="Rosso M.-N."/>
            <person name="Henrissat B."/>
            <person name="Hibbett D."/>
            <person name="Martinez A.T."/>
            <person name="Grigoriev I.V."/>
        </authorList>
    </citation>
    <scope>NUCLEOTIDE SEQUENCE</scope>
    <source>
        <strain evidence="9">MF-IS2</strain>
    </source>
</reference>
<dbReference type="CDD" id="cd00250">
    <property type="entry name" value="CAS_like"/>
    <property type="match status" value="1"/>
</dbReference>
<dbReference type="Pfam" id="PF02668">
    <property type="entry name" value="TauD"/>
    <property type="match status" value="1"/>
</dbReference>
<accession>A0A9P5XMW9</accession>
<protein>
    <submittedName>
        <fullName evidence="9">Gamma-butyrobetaine hydroxylase</fullName>
    </submittedName>
</protein>
<evidence type="ECO:0000256" key="2">
    <source>
        <dbReference type="ARBA" id="ARBA00008654"/>
    </source>
</evidence>
<evidence type="ECO:0000259" key="7">
    <source>
        <dbReference type="Pfam" id="PF02668"/>
    </source>
</evidence>
<gene>
    <name evidence="9" type="ORF">P691DRAFT_771503</name>
</gene>
<evidence type="ECO:0000256" key="3">
    <source>
        <dbReference type="ARBA" id="ARBA00022723"/>
    </source>
</evidence>
<dbReference type="InterPro" id="IPR010376">
    <property type="entry name" value="GBBH-like_N"/>
</dbReference>
<dbReference type="EMBL" id="MU151062">
    <property type="protein sequence ID" value="KAF9453327.1"/>
    <property type="molecule type" value="Genomic_DNA"/>
</dbReference>
<evidence type="ECO:0000259" key="8">
    <source>
        <dbReference type="Pfam" id="PF06155"/>
    </source>
</evidence>
<dbReference type="PANTHER" id="PTHR10696:SF25">
    <property type="entry name" value="OXIDOREDUCTASE AIM17-RELATED"/>
    <property type="match status" value="1"/>
</dbReference>
<sequence length="440" mass="50644">MLLRTLSYRLTRPLTQSYRNAPFKRTWSSLTPTPTGITIHALDNTAFPYIWLRDSCQSSPDCIHPSNKQKLHRTSDIPLDARPASLDSDGIRVTDQGLEITWSDGHESVFSRAFLERYSDERRLSEFHKDFSAVSWDNQSIRRRTEELFVPYDTIRTSRGLVKGIEQLAKYGLLFVTEVPNKETSDEECGAKKLAEIFGEIRPTLYGYLWDVVNMKESKNIAYTNLDLGLHMDLLYLEHPPRYQILHCLRNRVHGGTSIFVDALAAAEKLRTVHPEHFGVLARSPVAFHFINDEHHLHWERPTIELAPPSSLSPSAQRPISHLNYSPPFQAPLPLNTPMEFYPALKEFTKRLNDPKNTYEYTLREGDAVIFDNRRVLHARTAFHDREDNGVGDNDYLTGKGGEVNRWLKGCYFEADTMMDRGRILRTKMEQGLIEQADKI</sequence>
<dbReference type="PANTHER" id="PTHR10696">
    <property type="entry name" value="GAMMA-BUTYROBETAINE HYDROXYLASE-RELATED"/>
    <property type="match status" value="1"/>
</dbReference>
<dbReference type="GO" id="GO:0005739">
    <property type="term" value="C:mitochondrion"/>
    <property type="evidence" value="ECO:0007669"/>
    <property type="project" value="TreeGrafter"/>
</dbReference>
<comment type="cofactor">
    <cofactor evidence="1">
        <name>Fe(2+)</name>
        <dbReference type="ChEBI" id="CHEBI:29033"/>
    </cofactor>
</comment>
<keyword evidence="10" id="KW-1185">Reference proteome</keyword>
<keyword evidence="3" id="KW-0479">Metal-binding</keyword>
<organism evidence="9 10">
    <name type="scientific">Macrolepiota fuliginosa MF-IS2</name>
    <dbReference type="NCBI Taxonomy" id="1400762"/>
    <lineage>
        <taxon>Eukaryota</taxon>
        <taxon>Fungi</taxon>
        <taxon>Dikarya</taxon>
        <taxon>Basidiomycota</taxon>
        <taxon>Agaricomycotina</taxon>
        <taxon>Agaricomycetes</taxon>
        <taxon>Agaricomycetidae</taxon>
        <taxon>Agaricales</taxon>
        <taxon>Agaricineae</taxon>
        <taxon>Agaricaceae</taxon>
        <taxon>Macrolepiota</taxon>
    </lineage>
</organism>
<dbReference type="GO" id="GO:0046872">
    <property type="term" value="F:metal ion binding"/>
    <property type="evidence" value="ECO:0007669"/>
    <property type="project" value="UniProtKB-KW"/>
</dbReference>
<dbReference type="Proteomes" id="UP000807342">
    <property type="component" value="Unassembled WGS sequence"/>
</dbReference>
<dbReference type="Gene3D" id="3.30.2020.30">
    <property type="match status" value="1"/>
</dbReference>
<evidence type="ECO:0000256" key="6">
    <source>
        <dbReference type="ARBA" id="ARBA00023004"/>
    </source>
</evidence>
<dbReference type="InterPro" id="IPR050411">
    <property type="entry name" value="AlphaKG_dependent_hydroxylases"/>
</dbReference>
<dbReference type="Gene3D" id="3.60.130.10">
    <property type="entry name" value="Clavaminate synthase-like"/>
    <property type="match status" value="1"/>
</dbReference>
<dbReference type="GO" id="GO:0016706">
    <property type="term" value="F:2-oxoglutarate-dependent dioxygenase activity"/>
    <property type="evidence" value="ECO:0007669"/>
    <property type="project" value="UniProtKB-ARBA"/>
</dbReference>
<dbReference type="InterPro" id="IPR042098">
    <property type="entry name" value="TauD-like_sf"/>
</dbReference>
<evidence type="ECO:0000256" key="5">
    <source>
        <dbReference type="ARBA" id="ARBA00023002"/>
    </source>
</evidence>